<organism evidence="1 2">
    <name type="scientific">Avena sativa</name>
    <name type="common">Oat</name>
    <dbReference type="NCBI Taxonomy" id="4498"/>
    <lineage>
        <taxon>Eukaryota</taxon>
        <taxon>Viridiplantae</taxon>
        <taxon>Streptophyta</taxon>
        <taxon>Embryophyta</taxon>
        <taxon>Tracheophyta</taxon>
        <taxon>Spermatophyta</taxon>
        <taxon>Magnoliopsida</taxon>
        <taxon>Liliopsida</taxon>
        <taxon>Poales</taxon>
        <taxon>Poaceae</taxon>
        <taxon>BOP clade</taxon>
        <taxon>Pooideae</taxon>
        <taxon>Poodae</taxon>
        <taxon>Poeae</taxon>
        <taxon>Poeae Chloroplast Group 1 (Aveneae type)</taxon>
        <taxon>Aveninae</taxon>
        <taxon>Avena</taxon>
    </lineage>
</organism>
<reference evidence="1" key="2">
    <citation type="submission" date="2025-09" db="UniProtKB">
        <authorList>
            <consortium name="EnsemblPlants"/>
        </authorList>
    </citation>
    <scope>IDENTIFICATION</scope>
</reference>
<reference evidence="1" key="1">
    <citation type="submission" date="2021-05" db="EMBL/GenBank/DDBJ databases">
        <authorList>
            <person name="Scholz U."/>
            <person name="Mascher M."/>
            <person name="Fiebig A."/>
        </authorList>
    </citation>
    <scope>NUCLEOTIDE SEQUENCE [LARGE SCALE GENOMIC DNA]</scope>
</reference>
<proteinExistence type="predicted"/>
<dbReference type="EnsemblPlants" id="AVESA.00010b.r2.1AG0018830.1">
    <property type="protein sequence ID" value="AVESA.00010b.r2.1AG0018830.1.CDS"/>
    <property type="gene ID" value="AVESA.00010b.r2.1AG0018830"/>
</dbReference>
<evidence type="ECO:0000313" key="2">
    <source>
        <dbReference type="Proteomes" id="UP001732700"/>
    </source>
</evidence>
<keyword evidence="2" id="KW-1185">Reference proteome</keyword>
<protein>
    <submittedName>
        <fullName evidence="1">Uncharacterized protein</fullName>
    </submittedName>
</protein>
<accession>A0ACD5TAD1</accession>
<name>A0ACD5TAD1_AVESA</name>
<dbReference type="Proteomes" id="UP001732700">
    <property type="component" value="Chromosome 1A"/>
</dbReference>
<evidence type="ECO:0000313" key="1">
    <source>
        <dbReference type="EnsemblPlants" id="AVESA.00010b.r2.1AG0018830.1.CDS"/>
    </source>
</evidence>
<sequence>MGKKSSAAVAPDEAYLEAVTEKRIRFFEQIKDRQAREHAEIGGDPIRITLPDGAVKQGKRWMTTPMDIAKEIKSSSRLIAQVNGRLWDMTRPLEEDDCALKLLGFDSKEGRDTLWHSSAHILGQALESVYGCKLCSIWPCTKTKERFYYDAYYNDVTLNDSHLGRIQDKALECFAARQPFECIEVSKAEALECFAENKFKVEIISELPEDEGITLYRCGSFIDLCRGPHIPNTSFVKAFACLEASSSYWRGKENRESLQRVYGISFPDSKRLKEYQDMIAAAKKCDHRILGESQKLFFFDPLSPGSRHFLPHGTKIKNKLFSFLRQQYRDRGYQEVESPNVYNMKIWETSGHAANYKDNMFVFEIDKEEFGRSTKRSLVLSQ</sequence>